<dbReference type="Proteomes" id="UP000290407">
    <property type="component" value="Unassembled WGS sequence"/>
</dbReference>
<dbReference type="AlphaFoldDB" id="A0A4Q2UJZ3"/>
<sequence length="699" mass="77344">MIAITNDQGEALQLDPGQEVITEQAVAWLSDDELPAEFSYPIQAPLNDHNRRFVRFGYRPDAARPLGELAVRVEMQGVLYRRCRFGYRLQGGKLTGFLKLDSAEFYDRIRNLTLLEALPDRINLGDGLISGQTIPIATRLRQIAEMPPGQFPLTFFPIRNDGFFESALDAVKVPGFVRQPYVNAWEALTGGGYGFRTDTLKSGQLALTRGYPVVPFFYLSWVLERIMALAGFRLESDWLASPEAQRLVIVNMTALPIWTGGQLLTGGINTLLVGHTVTAGQHMPDMSVSDFLKAIKGRFGLAFTFNANDRICRLVRFVDSVAQPPLLDLTPYQSGPYDCTDPFGKGYRVIDYVDSADSLYKTEKGELLQPAPLTIGDGQQLLNLRVGTTQLSYEASTLAPKNSPASAAGRWFVPIVRQPGNLLDEAYKASEHYLDETGKIRNPVGLKLLSYRGMTQDSTGRPHPLGTPDVRDGRQQIVGTDACMLSGRYGLWRRALRNYVYFRNQTRPITQKLLLPVSVLSALPLHGTVSLSLDDHIRRSYLISKVQAESPGPDGLAIVKLEVLSLPSGLDLPGEFDDPVVWVDIVLGPKVAQPLPVPSPASGTYPVWKQSVTVRCWSDSGRTQPFIPSGLPVNLRQRMPGMAGVLEGEEYVTTYVVNTHQTIVTTDFVATQNVYGPDRRISIFERTIQLDPGDGYTLL</sequence>
<dbReference type="EMBL" id="SBLB01000003">
    <property type="protein sequence ID" value="RYC69827.1"/>
    <property type="molecule type" value="Genomic_DNA"/>
</dbReference>
<evidence type="ECO:0000313" key="1">
    <source>
        <dbReference type="EMBL" id="RYC69827.1"/>
    </source>
</evidence>
<keyword evidence="2" id="KW-1185">Reference proteome</keyword>
<comment type="caution">
    <text evidence="1">The sequence shown here is derived from an EMBL/GenBank/DDBJ whole genome shotgun (WGS) entry which is preliminary data.</text>
</comment>
<organism evidence="1 2">
    <name type="scientific">Spirosoma sordidisoli</name>
    <dbReference type="NCBI Taxonomy" id="2502893"/>
    <lineage>
        <taxon>Bacteria</taxon>
        <taxon>Pseudomonadati</taxon>
        <taxon>Bacteroidota</taxon>
        <taxon>Cytophagia</taxon>
        <taxon>Cytophagales</taxon>
        <taxon>Cytophagaceae</taxon>
        <taxon>Spirosoma</taxon>
    </lineage>
</organism>
<evidence type="ECO:0000313" key="2">
    <source>
        <dbReference type="Proteomes" id="UP000290407"/>
    </source>
</evidence>
<proteinExistence type="predicted"/>
<dbReference type="RefSeq" id="WP_077919749.1">
    <property type="nucleotide sequence ID" value="NZ_SBLB01000003.1"/>
</dbReference>
<gene>
    <name evidence="1" type="ORF">EQG79_14635</name>
</gene>
<protein>
    <submittedName>
        <fullName evidence="1">Uncharacterized protein</fullName>
    </submittedName>
</protein>
<name>A0A4Q2UJZ3_9BACT</name>
<reference evidence="1 2" key="1">
    <citation type="submission" date="2019-01" db="EMBL/GenBank/DDBJ databases">
        <title>Spirosoma flava sp. nov., a propanil-degrading bacterium isolated from herbicide-contaminated soil.</title>
        <authorList>
            <person name="Zhang L."/>
            <person name="Jiang J.-D."/>
        </authorList>
    </citation>
    <scope>NUCLEOTIDE SEQUENCE [LARGE SCALE GENOMIC DNA]</scope>
    <source>
        <strain evidence="1 2">TY50</strain>
    </source>
</reference>
<accession>A0A4Q2UJZ3</accession>